<feature type="transmembrane region" description="Helical" evidence="5">
    <location>
        <begin position="424"/>
        <end position="442"/>
    </location>
</feature>
<dbReference type="Gene3D" id="1.20.1740.10">
    <property type="entry name" value="Amino acid/polyamine transporter I"/>
    <property type="match status" value="1"/>
</dbReference>
<evidence type="ECO:0000313" key="6">
    <source>
        <dbReference type="EMBL" id="TQB71399.1"/>
    </source>
</evidence>
<feature type="transmembrane region" description="Helical" evidence="5">
    <location>
        <begin position="204"/>
        <end position="225"/>
    </location>
</feature>
<feature type="transmembrane region" description="Helical" evidence="5">
    <location>
        <begin position="486"/>
        <end position="507"/>
    </location>
</feature>
<dbReference type="GO" id="GO:0015179">
    <property type="term" value="F:L-amino acid transmembrane transporter activity"/>
    <property type="evidence" value="ECO:0007669"/>
    <property type="project" value="TreeGrafter"/>
</dbReference>
<feature type="transmembrane region" description="Helical" evidence="5">
    <location>
        <begin position="291"/>
        <end position="313"/>
    </location>
</feature>
<proteinExistence type="predicted"/>
<keyword evidence="3 5" id="KW-1133">Transmembrane helix</keyword>
<feature type="transmembrane region" description="Helical" evidence="5">
    <location>
        <begin position="62"/>
        <end position="83"/>
    </location>
</feature>
<protein>
    <recommendedName>
        <fullName evidence="8">Methionine permease</fullName>
    </recommendedName>
</protein>
<dbReference type="Proteomes" id="UP000319663">
    <property type="component" value="Unassembled WGS sequence"/>
</dbReference>
<dbReference type="InterPro" id="IPR002293">
    <property type="entry name" value="AA/rel_permease1"/>
</dbReference>
<evidence type="ECO:0000256" key="2">
    <source>
        <dbReference type="ARBA" id="ARBA00022692"/>
    </source>
</evidence>
<dbReference type="PANTHER" id="PTHR11785">
    <property type="entry name" value="AMINO ACID TRANSPORTER"/>
    <property type="match status" value="1"/>
</dbReference>
<feature type="transmembrane region" description="Helical" evidence="5">
    <location>
        <begin position="454"/>
        <end position="474"/>
    </location>
</feature>
<comment type="subcellular location">
    <subcellularLocation>
        <location evidence="1">Membrane</location>
        <topology evidence="1">Multi-pass membrane protein</topology>
    </subcellularLocation>
</comment>
<evidence type="ECO:0000256" key="1">
    <source>
        <dbReference type="ARBA" id="ARBA00004141"/>
    </source>
</evidence>
<evidence type="ECO:0000256" key="5">
    <source>
        <dbReference type="SAM" id="Phobius"/>
    </source>
</evidence>
<dbReference type="PIRSF" id="PIRSF006060">
    <property type="entry name" value="AA_transporter"/>
    <property type="match status" value="1"/>
</dbReference>
<dbReference type="AlphaFoldDB" id="A0A507QW20"/>
<sequence length="542" mass="59312">MEEAHETQALLPSPIQYATVPVEAEALTEQERSNTPVVHRSIDDDIVPETATFGRNLSWSSAYILVISRVIGSGVFATPGSIVKSAGSIGLTISLWIAGSILSGCGLVVSLELGCMLPRSGGEKVYLEYTYRHPRFLASTLIAVQAVLLGFSASNCIIFSKYTLFALDVQPSEFQHKILAAGLLTAVTLIHGRFLKAGIWVQDAIGWIKIFLVAAMSCTGIWVILFRDRGLQSPEHEASNISWDEIWRDSNWSWGLLSTSLFKVFYSYAGLTNVNNVLNEVRNPVKTLKTVGPAALFTACGLYLLANISYFLVVPIEKIKSSGELVAALFFEQVFGAHVGRTLFPLAIAISAAGNVMVVTFATARINQEIARQGFLPFSRTLSSSRPFNSPLGGLLVHYAPSLLVITLPPQGDVYNFILDVEGYPSQIFALAVSVGLLVLRVRHPDLQRPFKAWLPAVWLRIAVCVALLAAPLFPPPDGKGDVGFFYATYAIVGIGIILFAVVYWYIWTVFLPRWGGYSLEEEVEVLDDGTSITKLVRAYKI</sequence>
<dbReference type="Pfam" id="PF13520">
    <property type="entry name" value="AA_permease_2"/>
    <property type="match status" value="1"/>
</dbReference>
<name>A0A507QW20_MONPU</name>
<gene>
    <name evidence="6" type="ORF">MPDQ_007611</name>
</gene>
<feature type="transmembrane region" description="Helical" evidence="5">
    <location>
        <begin position="388"/>
        <end position="408"/>
    </location>
</feature>
<evidence type="ECO:0000256" key="3">
    <source>
        <dbReference type="ARBA" id="ARBA00022989"/>
    </source>
</evidence>
<reference evidence="6 7" key="1">
    <citation type="submission" date="2019-06" db="EMBL/GenBank/DDBJ databases">
        <title>Wine fermentation using esterase from Monascus purpureus.</title>
        <authorList>
            <person name="Geng C."/>
            <person name="Zhang Y."/>
        </authorList>
    </citation>
    <scope>NUCLEOTIDE SEQUENCE [LARGE SCALE GENOMIC DNA]</scope>
    <source>
        <strain evidence="6">HQ1</strain>
    </source>
</reference>
<dbReference type="PANTHER" id="PTHR11785:SF532">
    <property type="entry name" value="TRANSPORTER, PUTATIVE (EUROFUNG)-RELATED"/>
    <property type="match status" value="1"/>
</dbReference>
<feature type="transmembrane region" description="Helical" evidence="5">
    <location>
        <begin position="89"/>
        <end position="115"/>
    </location>
</feature>
<dbReference type="GO" id="GO:0016020">
    <property type="term" value="C:membrane"/>
    <property type="evidence" value="ECO:0007669"/>
    <property type="project" value="UniProtKB-SubCell"/>
</dbReference>
<organism evidence="6 7">
    <name type="scientific">Monascus purpureus</name>
    <name type="common">Red mold</name>
    <name type="synonym">Monascus anka</name>
    <dbReference type="NCBI Taxonomy" id="5098"/>
    <lineage>
        <taxon>Eukaryota</taxon>
        <taxon>Fungi</taxon>
        <taxon>Dikarya</taxon>
        <taxon>Ascomycota</taxon>
        <taxon>Pezizomycotina</taxon>
        <taxon>Eurotiomycetes</taxon>
        <taxon>Eurotiomycetidae</taxon>
        <taxon>Eurotiales</taxon>
        <taxon>Aspergillaceae</taxon>
        <taxon>Monascus</taxon>
    </lineage>
</organism>
<feature type="transmembrane region" description="Helical" evidence="5">
    <location>
        <begin position="136"/>
        <end position="162"/>
    </location>
</feature>
<dbReference type="OrthoDB" id="5982228at2759"/>
<evidence type="ECO:0000256" key="4">
    <source>
        <dbReference type="ARBA" id="ARBA00023136"/>
    </source>
</evidence>
<keyword evidence="2 5" id="KW-0812">Transmembrane</keyword>
<evidence type="ECO:0000313" key="7">
    <source>
        <dbReference type="Proteomes" id="UP000319663"/>
    </source>
</evidence>
<dbReference type="EMBL" id="VIFY01000082">
    <property type="protein sequence ID" value="TQB71399.1"/>
    <property type="molecule type" value="Genomic_DNA"/>
</dbReference>
<accession>A0A507QW20</accession>
<evidence type="ECO:0008006" key="8">
    <source>
        <dbReference type="Google" id="ProtNLM"/>
    </source>
</evidence>
<dbReference type="InterPro" id="IPR050598">
    <property type="entry name" value="AminoAcid_Transporter"/>
</dbReference>
<keyword evidence="7" id="KW-1185">Reference proteome</keyword>
<feature type="transmembrane region" description="Helical" evidence="5">
    <location>
        <begin position="252"/>
        <end position="271"/>
    </location>
</feature>
<feature type="transmembrane region" description="Helical" evidence="5">
    <location>
        <begin position="174"/>
        <end position="192"/>
    </location>
</feature>
<dbReference type="STRING" id="5098.A0A507QW20"/>
<comment type="caution">
    <text evidence="6">The sequence shown here is derived from an EMBL/GenBank/DDBJ whole genome shotgun (WGS) entry which is preliminary data.</text>
</comment>
<dbReference type="FunFam" id="1.20.1740.10:FF:000025">
    <property type="entry name" value="High-affinity methionine permease"/>
    <property type="match status" value="1"/>
</dbReference>
<feature type="transmembrane region" description="Helical" evidence="5">
    <location>
        <begin position="343"/>
        <end position="367"/>
    </location>
</feature>
<keyword evidence="4 5" id="KW-0472">Membrane</keyword>